<accession>A0A1Y5FCP6</accession>
<dbReference type="PANTHER" id="PTHR11358:SF26">
    <property type="entry name" value="GUANIDINO ACID HYDROLASE, MITOCHONDRIAL"/>
    <property type="match status" value="1"/>
</dbReference>
<dbReference type="EMBL" id="MAAO01000002">
    <property type="protein sequence ID" value="OUR99888.1"/>
    <property type="molecule type" value="Genomic_DNA"/>
</dbReference>
<dbReference type="GO" id="GO:0033389">
    <property type="term" value="P:putrescine biosynthetic process from arginine, via agmatine"/>
    <property type="evidence" value="ECO:0007669"/>
    <property type="project" value="TreeGrafter"/>
</dbReference>
<organism evidence="4 5">
    <name type="scientific">Halobacteriovorax marinus</name>
    <dbReference type="NCBI Taxonomy" id="97084"/>
    <lineage>
        <taxon>Bacteria</taxon>
        <taxon>Pseudomonadati</taxon>
        <taxon>Bdellovibrionota</taxon>
        <taxon>Bacteriovoracia</taxon>
        <taxon>Bacteriovoracales</taxon>
        <taxon>Halobacteriovoraceae</taxon>
        <taxon>Halobacteriovorax</taxon>
    </lineage>
</organism>
<dbReference type="AlphaFoldDB" id="A0A1Y5FCP6"/>
<dbReference type="GO" id="GO:0046872">
    <property type="term" value="F:metal ion binding"/>
    <property type="evidence" value="ECO:0007669"/>
    <property type="project" value="UniProtKB-KW"/>
</dbReference>
<dbReference type="Gene3D" id="3.40.800.10">
    <property type="entry name" value="Ureohydrolase domain"/>
    <property type="match status" value="1"/>
</dbReference>
<keyword evidence="1" id="KW-0479">Metal-binding</keyword>
<protein>
    <submittedName>
        <fullName evidence="4">Arginase</fullName>
    </submittedName>
</protein>
<name>A0A1Y5FCP6_9BACT</name>
<evidence type="ECO:0000256" key="2">
    <source>
        <dbReference type="ARBA" id="ARBA00022801"/>
    </source>
</evidence>
<dbReference type="PANTHER" id="PTHR11358">
    <property type="entry name" value="ARGINASE/AGMATINASE"/>
    <property type="match status" value="1"/>
</dbReference>
<dbReference type="Pfam" id="PF00491">
    <property type="entry name" value="Arginase"/>
    <property type="match status" value="1"/>
</dbReference>
<comment type="similarity">
    <text evidence="3">Belongs to the arginase family.</text>
</comment>
<evidence type="ECO:0000256" key="1">
    <source>
        <dbReference type="ARBA" id="ARBA00022723"/>
    </source>
</evidence>
<dbReference type="PRINTS" id="PR00116">
    <property type="entry name" value="ARGINASE"/>
</dbReference>
<comment type="caution">
    <text evidence="4">The sequence shown here is derived from an EMBL/GenBank/DDBJ whole genome shotgun (WGS) entry which is preliminary data.</text>
</comment>
<dbReference type="GO" id="GO:0008783">
    <property type="term" value="F:agmatinase activity"/>
    <property type="evidence" value="ECO:0007669"/>
    <property type="project" value="TreeGrafter"/>
</dbReference>
<proteinExistence type="inferred from homology"/>
<keyword evidence="2" id="KW-0378">Hydrolase</keyword>
<evidence type="ECO:0000256" key="3">
    <source>
        <dbReference type="PROSITE-ProRule" id="PRU00742"/>
    </source>
</evidence>
<dbReference type="InterPro" id="IPR023696">
    <property type="entry name" value="Ureohydrolase_dom_sf"/>
</dbReference>
<evidence type="ECO:0000313" key="5">
    <source>
        <dbReference type="Proteomes" id="UP000196531"/>
    </source>
</evidence>
<gene>
    <name evidence="4" type="ORF">A9Q84_02340</name>
</gene>
<sequence>MTDNFIKLAKDLLCPPGDGVYTVNTAKERKAHLHNKLYGTNESIKEKWHNSLGDVLKNDAPLILGVCSDTGGGIQRGANWGPLFLRSTLLEEHPEVNYVDLGDVRVIPHLLHDKYLNEDTIKNCRRALYSDENSKHPVSALSITETICDELYAAFPEKKVFGIGGDHSVSYPLVKSYLKAKKKQGIKAAIIHFDAHTDLLVERLGIDICFGSWCTHIIPFLNKAEHLIQLGIRSSGKDRSHWENTFNVQQYWTQEIQERGPAQIAEEVKKYLIEEKIDELYVSFDIDALDEKYASATGTPEPGGLAPDQAITIIKLLASEFKITGADMVEIAPLVCADHVTHPEPHTTLSVGAAISAHLIEAMNSGNS</sequence>
<dbReference type="Proteomes" id="UP000196531">
    <property type="component" value="Unassembled WGS sequence"/>
</dbReference>
<dbReference type="SUPFAM" id="SSF52768">
    <property type="entry name" value="Arginase/deacetylase"/>
    <property type="match status" value="1"/>
</dbReference>
<evidence type="ECO:0000313" key="4">
    <source>
        <dbReference type="EMBL" id="OUR99888.1"/>
    </source>
</evidence>
<dbReference type="InterPro" id="IPR006035">
    <property type="entry name" value="Ureohydrolase"/>
</dbReference>
<dbReference type="PROSITE" id="PS51409">
    <property type="entry name" value="ARGINASE_2"/>
    <property type="match status" value="1"/>
</dbReference>
<reference evidence="5" key="1">
    <citation type="journal article" date="2017" name="Proc. Natl. Acad. Sci. U.S.A.">
        <title>Simulation of Deepwater Horizon oil plume reveals substrate specialization within a complex community of hydrocarbon-degraders.</title>
        <authorList>
            <person name="Hu P."/>
            <person name="Dubinsky E.A."/>
            <person name="Probst A.J."/>
            <person name="Wang J."/>
            <person name="Sieber C.M.K."/>
            <person name="Tom L.M."/>
            <person name="Gardinali P."/>
            <person name="Banfield J.F."/>
            <person name="Atlas R.M."/>
            <person name="Andersen G.L."/>
        </authorList>
    </citation>
    <scope>NUCLEOTIDE SEQUENCE [LARGE SCALE GENOMIC DNA]</scope>
</reference>